<protein>
    <submittedName>
        <fullName evidence="1">Uncharacterized protein</fullName>
    </submittedName>
</protein>
<dbReference type="RefSeq" id="WP_072046143.1">
    <property type="nucleotide sequence ID" value="NZ_MN543575.1"/>
</dbReference>
<dbReference type="AlphaFoldDB" id="A0A6M6A0U4"/>
<proteinExistence type="predicted"/>
<name>A0A6M6A0U4_KLEPN</name>
<reference evidence="1" key="1">
    <citation type="submission" date="2019-10" db="EMBL/GenBank/DDBJ databases">
        <title>Tracking microevolution events of conjugative virulence plasmid p15WZ-82_Vir during transmission.</title>
        <authorList>
            <person name="Yang X."/>
        </authorList>
    </citation>
    <scope>NUCLEOTIDE SEQUENCE</scope>
    <source>
        <strain evidence="1">GH44TC</strain>
        <plasmid evidence="1">pGH44TC_fusion</plasmid>
    </source>
</reference>
<accession>A0A6M6A0U4</accession>
<organism evidence="1">
    <name type="scientific">Klebsiella pneumoniae</name>
    <dbReference type="NCBI Taxonomy" id="573"/>
    <lineage>
        <taxon>Bacteria</taxon>
        <taxon>Pseudomonadati</taxon>
        <taxon>Pseudomonadota</taxon>
        <taxon>Gammaproteobacteria</taxon>
        <taxon>Enterobacterales</taxon>
        <taxon>Enterobacteriaceae</taxon>
        <taxon>Klebsiella/Raoultella group</taxon>
        <taxon>Klebsiella</taxon>
        <taxon>Klebsiella pneumoniae complex</taxon>
    </lineage>
</organism>
<sequence>MARHYPGLNLITLPPLQTTSEPIHAYGLSELQGRQENASEAFLRRLKGIEQPSLIPSLHPKNLDMIYRQMYRNGKAVFPVSAKKQGSH</sequence>
<evidence type="ECO:0000313" key="1">
    <source>
        <dbReference type="EMBL" id="QJX12076.1"/>
    </source>
</evidence>
<keyword evidence="1" id="KW-0614">Plasmid</keyword>
<dbReference type="EMBL" id="MN543575">
    <property type="protein sequence ID" value="QJX12076.1"/>
    <property type="molecule type" value="Genomic_DNA"/>
</dbReference>
<geneLocation type="plasmid" evidence="1">
    <name>pGH44TC_fusion</name>
</geneLocation>